<sequence length="88" mass="10194">MEKEKVLNLLERFDEFLAERKAKKSNIHIALEITVRPDGSCKHYVFILDEESGKNALVNIKGFERIVIAKEVETFDEILEELGTEENE</sequence>
<evidence type="ECO:0000313" key="1">
    <source>
        <dbReference type="EMBL" id="DAD93215.1"/>
    </source>
</evidence>
<name>A0A8S5NFU1_9CAUD</name>
<dbReference type="EMBL" id="BK015155">
    <property type="protein sequence ID" value="DAD93215.1"/>
    <property type="molecule type" value="Genomic_DNA"/>
</dbReference>
<organism evidence="1">
    <name type="scientific">Podoviridae sp. ctUSJ1</name>
    <dbReference type="NCBI Taxonomy" id="2826558"/>
    <lineage>
        <taxon>Viruses</taxon>
        <taxon>Duplodnaviria</taxon>
        <taxon>Heunggongvirae</taxon>
        <taxon>Uroviricota</taxon>
        <taxon>Caudoviricetes</taxon>
    </lineage>
</organism>
<proteinExistence type="predicted"/>
<reference evidence="1" key="1">
    <citation type="journal article" date="2021" name="Proc. Natl. Acad. Sci. U.S.A.">
        <title>A Catalog of Tens of Thousands of Viruses from Human Metagenomes Reveals Hidden Associations with Chronic Diseases.</title>
        <authorList>
            <person name="Tisza M.J."/>
            <person name="Buck C.B."/>
        </authorList>
    </citation>
    <scope>NUCLEOTIDE SEQUENCE</scope>
    <source>
        <strain evidence="1">CtUSJ1</strain>
    </source>
</reference>
<protein>
    <submittedName>
        <fullName evidence="1">Uncharacterized protein</fullName>
    </submittedName>
</protein>
<accession>A0A8S5NFU1</accession>